<protein>
    <submittedName>
        <fullName evidence="8">Na/K-ATPase subunit beta 1</fullName>
    </submittedName>
</protein>
<dbReference type="GO" id="GO:0005890">
    <property type="term" value="C:sodium:potassium-exchanging ATPase complex"/>
    <property type="evidence" value="ECO:0007669"/>
    <property type="project" value="InterPro"/>
</dbReference>
<evidence type="ECO:0000256" key="6">
    <source>
        <dbReference type="ARBA" id="ARBA00023136"/>
    </source>
</evidence>
<name>L8BRR0_BLAGE</name>
<comment type="similarity">
    <text evidence="2">Belongs to the X(+)/potassium ATPases subunit beta family.</text>
</comment>
<keyword evidence="5 7" id="KW-1133">Transmembrane helix</keyword>
<sequence>MEKTNKFVDPNDRLYSPPPQKTRLQAFKTFLYNPEKGSFLGRTCSSWAQILTFYVIFYACLAGFFAVCMWGMLQTIDDNEPKFQLDSSLIGSSPGLASRPIPEAGREAVLSFSSNHQTWTGWDTMLLDEFLHEYQKEQEEHHPCDYAQHTIPCTVNVSNWGNCTPTNGTKLNSFCMFFKLNKLYGWTAQYYKDENSLPSAMPQQLKDAFKNADERRKVWLSCEGQRDDDKGILGPVHYYPDQGFPGYYYPFKRQKGFRSPVIAVEFENPKLDTEINVECRAWAPNINQDRKEQLGVLNFKLKFN</sequence>
<evidence type="ECO:0000256" key="5">
    <source>
        <dbReference type="ARBA" id="ARBA00022989"/>
    </source>
</evidence>
<comment type="subcellular location">
    <subcellularLocation>
        <location evidence="1">Membrane</location>
        <topology evidence="1">Single-pass type II membrane protein</topology>
    </subcellularLocation>
</comment>
<gene>
    <name evidence="8" type="primary">nrv1</name>
</gene>
<dbReference type="Pfam" id="PF00287">
    <property type="entry name" value="Na_K-ATPase"/>
    <property type="match status" value="1"/>
</dbReference>
<dbReference type="EMBL" id="HE795995">
    <property type="protein sequence ID" value="CCG97998.1"/>
    <property type="molecule type" value="mRNA"/>
</dbReference>
<dbReference type="AlphaFoldDB" id="L8BRR0"/>
<reference evidence="8" key="1">
    <citation type="journal article" date="2012" name="Insect Biochem. Mol. Biol.">
        <title>RNAi reveals the key role of Nervana 1 in cockroach oogenesis and embryo development.</title>
        <authorList>
            <person name="Irles P."/>
            <person name="Silva-Torres F.A."/>
            <person name="Piulachs M.D."/>
        </authorList>
    </citation>
    <scope>NUCLEOTIDE SEQUENCE</scope>
    <source>
        <tissue evidence="8">Ovary</tissue>
    </source>
</reference>
<evidence type="ECO:0000256" key="3">
    <source>
        <dbReference type="ARBA" id="ARBA00022692"/>
    </source>
</evidence>
<dbReference type="GO" id="GO:0030007">
    <property type="term" value="P:intracellular potassium ion homeostasis"/>
    <property type="evidence" value="ECO:0007669"/>
    <property type="project" value="TreeGrafter"/>
</dbReference>
<dbReference type="PANTHER" id="PTHR11523">
    <property type="entry name" value="SODIUM/POTASSIUM-DEPENDENT ATPASE BETA SUBUNIT"/>
    <property type="match status" value="1"/>
</dbReference>
<evidence type="ECO:0000256" key="1">
    <source>
        <dbReference type="ARBA" id="ARBA00004606"/>
    </source>
</evidence>
<dbReference type="PANTHER" id="PTHR11523:SF28">
    <property type="entry name" value="NA_K-ATPASE BETA SUBUNIT ISOFORM 4-RELATED"/>
    <property type="match status" value="1"/>
</dbReference>
<dbReference type="InterPro" id="IPR038702">
    <property type="entry name" value="Na/K_ATPase_sub_beta_sf"/>
</dbReference>
<feature type="transmembrane region" description="Helical" evidence="7">
    <location>
        <begin position="51"/>
        <end position="73"/>
    </location>
</feature>
<dbReference type="Gene3D" id="2.60.40.1660">
    <property type="entry name" value="Na, k-atpase alpha subunit"/>
    <property type="match status" value="1"/>
</dbReference>
<dbReference type="GO" id="GO:0036376">
    <property type="term" value="P:sodium ion export across plasma membrane"/>
    <property type="evidence" value="ECO:0007669"/>
    <property type="project" value="TreeGrafter"/>
</dbReference>
<evidence type="ECO:0000313" key="8">
    <source>
        <dbReference type="EMBL" id="CCG97998.1"/>
    </source>
</evidence>
<accession>L8BRR0</accession>
<keyword evidence="4" id="KW-0735">Signal-anchor</keyword>
<dbReference type="GO" id="GO:0006883">
    <property type="term" value="P:intracellular sodium ion homeostasis"/>
    <property type="evidence" value="ECO:0007669"/>
    <property type="project" value="TreeGrafter"/>
</dbReference>
<dbReference type="PROSITE" id="PS00390">
    <property type="entry name" value="ATPASE_NA_K_BETA_1"/>
    <property type="match status" value="1"/>
</dbReference>
<dbReference type="GO" id="GO:0001671">
    <property type="term" value="F:ATPase activator activity"/>
    <property type="evidence" value="ECO:0007669"/>
    <property type="project" value="TreeGrafter"/>
</dbReference>
<evidence type="ECO:0000256" key="2">
    <source>
        <dbReference type="ARBA" id="ARBA00005876"/>
    </source>
</evidence>
<reference evidence="8" key="2">
    <citation type="submission" date="2012-03" db="EMBL/GenBank/DDBJ databases">
        <authorList>
            <person name="Piulachs M."/>
        </authorList>
    </citation>
    <scope>NUCLEOTIDE SEQUENCE</scope>
    <source>
        <tissue evidence="8">Ovary</tissue>
    </source>
</reference>
<keyword evidence="3 7" id="KW-0812">Transmembrane</keyword>
<evidence type="ECO:0000256" key="7">
    <source>
        <dbReference type="SAM" id="Phobius"/>
    </source>
</evidence>
<keyword evidence="6 7" id="KW-0472">Membrane</keyword>
<dbReference type="GO" id="GO:1990573">
    <property type="term" value="P:potassium ion import across plasma membrane"/>
    <property type="evidence" value="ECO:0007669"/>
    <property type="project" value="TreeGrafter"/>
</dbReference>
<organism evidence="8">
    <name type="scientific">Blattella germanica</name>
    <name type="common">German cockroach</name>
    <name type="synonym">Blatta germanica</name>
    <dbReference type="NCBI Taxonomy" id="6973"/>
    <lineage>
        <taxon>Eukaryota</taxon>
        <taxon>Metazoa</taxon>
        <taxon>Ecdysozoa</taxon>
        <taxon>Arthropoda</taxon>
        <taxon>Hexapoda</taxon>
        <taxon>Insecta</taxon>
        <taxon>Pterygota</taxon>
        <taxon>Neoptera</taxon>
        <taxon>Polyneoptera</taxon>
        <taxon>Dictyoptera</taxon>
        <taxon>Blattodea</taxon>
        <taxon>Blaberoidea</taxon>
        <taxon>Blattellidae</taxon>
        <taxon>Blattella</taxon>
    </lineage>
</organism>
<dbReference type="InterPro" id="IPR000402">
    <property type="entry name" value="Na/K_ATPase_sub_beta"/>
</dbReference>
<evidence type="ECO:0000256" key="4">
    <source>
        <dbReference type="ARBA" id="ARBA00022968"/>
    </source>
</evidence>
<proteinExistence type="evidence at transcript level"/>